<feature type="region of interest" description="Disordered" evidence="1">
    <location>
        <begin position="381"/>
        <end position="428"/>
    </location>
</feature>
<feature type="region of interest" description="Disordered" evidence="1">
    <location>
        <begin position="441"/>
        <end position="493"/>
    </location>
</feature>
<dbReference type="RefSeq" id="XP_009169647.1">
    <property type="nucleotide sequence ID" value="XM_009171383.1"/>
</dbReference>
<feature type="compositionally biased region" description="Basic and acidic residues" evidence="1">
    <location>
        <begin position="384"/>
        <end position="410"/>
    </location>
</feature>
<keyword evidence="3" id="KW-1185">Reference proteome</keyword>
<feature type="compositionally biased region" description="Basic and acidic residues" evidence="1">
    <location>
        <begin position="344"/>
        <end position="356"/>
    </location>
</feature>
<dbReference type="Proteomes" id="UP000054324">
    <property type="component" value="Unassembled WGS sequence"/>
</dbReference>
<dbReference type="GeneID" id="20320364"/>
<organism evidence="2 3">
    <name type="scientific">Opisthorchis viverrini</name>
    <name type="common">Southeast Asian liver fluke</name>
    <dbReference type="NCBI Taxonomy" id="6198"/>
    <lineage>
        <taxon>Eukaryota</taxon>
        <taxon>Metazoa</taxon>
        <taxon>Spiralia</taxon>
        <taxon>Lophotrochozoa</taxon>
        <taxon>Platyhelminthes</taxon>
        <taxon>Trematoda</taxon>
        <taxon>Digenea</taxon>
        <taxon>Opisthorchiida</taxon>
        <taxon>Opisthorchiata</taxon>
        <taxon>Opisthorchiidae</taxon>
        <taxon>Opisthorchis</taxon>
    </lineage>
</organism>
<dbReference type="KEGG" id="ovi:T265_06182"/>
<evidence type="ECO:0000256" key="1">
    <source>
        <dbReference type="SAM" id="MobiDB-lite"/>
    </source>
</evidence>
<feature type="region of interest" description="Disordered" evidence="1">
    <location>
        <begin position="344"/>
        <end position="364"/>
    </location>
</feature>
<protein>
    <submittedName>
        <fullName evidence="2">Uncharacterized protein</fullName>
    </submittedName>
</protein>
<dbReference type="CTD" id="20320364"/>
<accession>A0A075AEB8</accession>
<dbReference type="AlphaFoldDB" id="A0A075AEB8"/>
<gene>
    <name evidence="2" type="ORF">T265_06182</name>
</gene>
<evidence type="ECO:0000313" key="3">
    <source>
        <dbReference type="Proteomes" id="UP000054324"/>
    </source>
</evidence>
<evidence type="ECO:0000313" key="2">
    <source>
        <dbReference type="EMBL" id="KER26609.1"/>
    </source>
</evidence>
<feature type="compositionally biased region" description="Polar residues" evidence="1">
    <location>
        <begin position="450"/>
        <end position="464"/>
    </location>
</feature>
<dbReference type="EMBL" id="KL596743">
    <property type="protein sequence ID" value="KER26609.1"/>
    <property type="molecule type" value="Genomic_DNA"/>
</dbReference>
<reference evidence="2 3" key="1">
    <citation type="submission" date="2013-11" db="EMBL/GenBank/DDBJ databases">
        <title>Opisthorchis viverrini - life in the bile duct.</title>
        <authorList>
            <person name="Young N.D."/>
            <person name="Nagarajan N."/>
            <person name="Lin S.J."/>
            <person name="Korhonen P.K."/>
            <person name="Jex A.R."/>
            <person name="Hall R.S."/>
            <person name="Safavi-Hemami H."/>
            <person name="Kaewkong W."/>
            <person name="Bertrand D."/>
            <person name="Gao S."/>
            <person name="Seet Q."/>
            <person name="Wongkham S."/>
            <person name="Teh B.T."/>
            <person name="Wongkham C."/>
            <person name="Intapan P.M."/>
            <person name="Maleewong W."/>
            <person name="Yang X."/>
            <person name="Hu M."/>
            <person name="Wang Z."/>
            <person name="Hofmann A."/>
            <person name="Sternberg P.W."/>
            <person name="Tan P."/>
            <person name="Wang J."/>
            <person name="Gasser R.B."/>
        </authorList>
    </citation>
    <scope>NUCLEOTIDE SEQUENCE [LARGE SCALE GENOMIC DNA]</scope>
</reference>
<name>A0A075AEB8_OPIVI</name>
<sequence length="493" mass="54487">MSQELPGSTDAAERLTTSSDRVFTGTTFMSNATTTDGSSKTNIKPPPVSPSPAYLMSMQKPFANTAGANVTLLRWTTYAVNQYNVLPMNRVPVLLPKAWAPYCGDLELAVFHMHESYPVTPGEEQHVPLSVPFLLHNSLGIQMNRFDRPSRSVIPYGRQGGKYLPDAVIHPACELVRRHRKPLAREISKRDFKLERQKQNEAPVTPQLLLNQIQGNYSSKACCPYPCLENYIAANKGLVSEKEPQASSFLSLEQDLNHWKDGVVDVRQTTADLRKYSLTRCNESEPGMSSSGILEQLPSPTIVSSPVSTPRIDPHPEVPVPLTEEKKSIDNEVILTYVPKPVESEPKLTSEDKSEPSIETQEVEDKEVILEVSVSDLVEEAEFDADKKHSILQESERPEESEESVDRPDSFEPACNEGGAAQDSSLSVEVQDQIEVTASVELTDHEASPEVSSEEVQISSTVTELVQPPSEKQSIPELLPDSSTENPLQTTPE</sequence>
<feature type="compositionally biased region" description="Polar residues" evidence="1">
    <location>
        <begin position="481"/>
        <end position="493"/>
    </location>
</feature>
<proteinExistence type="predicted"/>
<dbReference type="OrthoDB" id="6258696at2759"/>